<dbReference type="AlphaFoldDB" id="A0A8I1ECP2"/>
<organism evidence="1 2">
    <name type="scientific">Pseudomonas putida</name>
    <name type="common">Arthrobacter siderocapsulatus</name>
    <dbReference type="NCBI Taxonomy" id="303"/>
    <lineage>
        <taxon>Bacteria</taxon>
        <taxon>Pseudomonadati</taxon>
        <taxon>Pseudomonadota</taxon>
        <taxon>Gammaproteobacteria</taxon>
        <taxon>Pseudomonadales</taxon>
        <taxon>Pseudomonadaceae</taxon>
        <taxon>Pseudomonas</taxon>
    </lineage>
</organism>
<reference evidence="1" key="1">
    <citation type="submission" date="2020-12" db="EMBL/GenBank/DDBJ databases">
        <title>Enhanced detection system for hospital associated transmission using whole genome sequencing surveillance.</title>
        <authorList>
            <person name="Harrison L.H."/>
            <person name="Van Tyne D."/>
            <person name="Marsh J.W."/>
            <person name="Griffith M.P."/>
            <person name="Snyder D.J."/>
            <person name="Cooper V.S."/>
            <person name="Mustapha M."/>
        </authorList>
    </citation>
    <scope>NUCLEOTIDE SEQUENCE</scope>
    <source>
        <strain evidence="1">PSB00042</strain>
    </source>
</reference>
<proteinExistence type="predicted"/>
<dbReference type="EMBL" id="JAEHTE010000002">
    <property type="protein sequence ID" value="MBI6883231.1"/>
    <property type="molecule type" value="Genomic_DNA"/>
</dbReference>
<evidence type="ECO:0000313" key="1">
    <source>
        <dbReference type="EMBL" id="MBI6883231.1"/>
    </source>
</evidence>
<sequence length="124" mass="13743">MISTGLIPGAAAVNVMMRMYFNADLTHEQANKLWVDCRKRLNEDGKSETVKAAEAAYYGEMDYGKDGNRSNLADAICVELAGMPHPPLTCPNGLRQVFDQKVKATFCKRGYLIAPVQISLFSPW</sequence>
<name>A0A8I1ECP2_PSEPU</name>
<dbReference type="Proteomes" id="UP000637061">
    <property type="component" value="Unassembled WGS sequence"/>
</dbReference>
<comment type="caution">
    <text evidence="1">The sequence shown here is derived from an EMBL/GenBank/DDBJ whole genome shotgun (WGS) entry which is preliminary data.</text>
</comment>
<gene>
    <name evidence="1" type="ORF">JEU22_04835</name>
</gene>
<dbReference type="RefSeq" id="WP_198746845.1">
    <property type="nucleotide sequence ID" value="NZ_JAEHTE010000002.1"/>
</dbReference>
<evidence type="ECO:0000313" key="2">
    <source>
        <dbReference type="Proteomes" id="UP000637061"/>
    </source>
</evidence>
<accession>A0A8I1ECP2</accession>
<protein>
    <submittedName>
        <fullName evidence="1">Uncharacterized protein</fullName>
    </submittedName>
</protein>